<organism evidence="2 3">
    <name type="scientific">Agrobacterium tumefaciens</name>
    <dbReference type="NCBI Taxonomy" id="358"/>
    <lineage>
        <taxon>Bacteria</taxon>
        <taxon>Pseudomonadati</taxon>
        <taxon>Pseudomonadota</taxon>
        <taxon>Alphaproteobacteria</taxon>
        <taxon>Hyphomicrobiales</taxon>
        <taxon>Rhizobiaceae</taxon>
        <taxon>Rhizobium/Agrobacterium group</taxon>
        <taxon>Agrobacterium</taxon>
        <taxon>Agrobacterium tumefaciens complex</taxon>
    </lineage>
</organism>
<evidence type="ECO:0000259" key="1">
    <source>
        <dbReference type="PROSITE" id="PS51832"/>
    </source>
</evidence>
<dbReference type="Pfam" id="PF13487">
    <property type="entry name" value="HD_5"/>
    <property type="match status" value="1"/>
</dbReference>
<dbReference type="GO" id="GO:0008081">
    <property type="term" value="F:phosphoric diester hydrolase activity"/>
    <property type="evidence" value="ECO:0007669"/>
    <property type="project" value="UniProtKB-ARBA"/>
</dbReference>
<dbReference type="Pfam" id="PF11871">
    <property type="entry name" value="DUF3391"/>
    <property type="match status" value="1"/>
</dbReference>
<dbReference type="InterPro" id="IPR021812">
    <property type="entry name" value="DUF3391"/>
</dbReference>
<evidence type="ECO:0000313" key="2">
    <source>
        <dbReference type="EMBL" id="NTC29808.1"/>
    </source>
</evidence>
<reference evidence="2" key="1">
    <citation type="journal article" date="2020" name="Science">
        <title>Unexpected conservation and global transmission of agrobacterial virulence plasmids.</title>
        <authorList>
            <person name="Weisberg A.J."/>
            <person name="Davis E.W. 2nd"/>
            <person name="Tabima J."/>
            <person name="Belcher M.S."/>
            <person name="Miller M."/>
            <person name="Kuo C.H."/>
            <person name="Loper J.E."/>
            <person name="Grunwald N.J."/>
            <person name="Putnam M.L."/>
            <person name="Chang J.H."/>
        </authorList>
    </citation>
    <scope>NUCLEOTIDE SEQUENCE</scope>
    <source>
        <strain evidence="2">17-1853-1a</strain>
    </source>
</reference>
<gene>
    <name evidence="2" type="ORF">G6M46_16880</name>
</gene>
<dbReference type="SUPFAM" id="SSF109604">
    <property type="entry name" value="HD-domain/PDEase-like"/>
    <property type="match status" value="1"/>
</dbReference>
<dbReference type="PANTHER" id="PTHR43155:SF2">
    <property type="entry name" value="CYCLIC DI-GMP PHOSPHODIESTERASE PA4108"/>
    <property type="match status" value="1"/>
</dbReference>
<dbReference type="Proteomes" id="UP000702952">
    <property type="component" value="Unassembled WGS sequence"/>
</dbReference>
<sequence>MKATANMLKRIMPKHVRLGMFVEAVDGNWNGQRFWRSRYLLSNPGEVEALKASRVEGIIINTGKGADVVVTTSVTARCRQAEARLAKALQTVEQSKPVIKAMFEDARMGRSVPIGAATEVVEQIATCMTDSSRALIEVTRLKTRDEYTFLHSLAVTALMVHLGRSIKIDENAARTLAVGGLMHDIGKVKLPLEILTKTGKLSDQEMALIRKHPQHSHDLLMRQGDVPDTVLDICLHHHERLDGKGYPKGLSGKEISLPVRIASICDVYDALTSKRAYKKAWVPLDAAKFMLEQEGQFDRPLLKTFLRSMGLSRRTETV</sequence>
<dbReference type="EMBL" id="JAAMAY010000027">
    <property type="protein sequence ID" value="NTC29808.1"/>
    <property type="molecule type" value="Genomic_DNA"/>
</dbReference>
<dbReference type="AlphaFoldDB" id="A0AA44F6T5"/>
<dbReference type="SMART" id="SM00471">
    <property type="entry name" value="HDc"/>
    <property type="match status" value="1"/>
</dbReference>
<dbReference type="InterPro" id="IPR037522">
    <property type="entry name" value="HD_GYP_dom"/>
</dbReference>
<dbReference type="PANTHER" id="PTHR43155">
    <property type="entry name" value="CYCLIC DI-GMP PHOSPHODIESTERASE PA4108-RELATED"/>
    <property type="match status" value="1"/>
</dbReference>
<evidence type="ECO:0000313" key="3">
    <source>
        <dbReference type="Proteomes" id="UP000702952"/>
    </source>
</evidence>
<dbReference type="PROSITE" id="PS51832">
    <property type="entry name" value="HD_GYP"/>
    <property type="match status" value="1"/>
</dbReference>
<dbReference type="InterPro" id="IPR003607">
    <property type="entry name" value="HD/PDEase_dom"/>
</dbReference>
<accession>A0AA44F6T5</accession>
<proteinExistence type="predicted"/>
<protein>
    <submittedName>
        <fullName evidence="2">HD-GYP domain-containing protein</fullName>
    </submittedName>
</protein>
<dbReference type="RefSeq" id="WP_174019063.1">
    <property type="nucleotide sequence ID" value="NZ_JAAMAW010000021.1"/>
</dbReference>
<dbReference type="Gene3D" id="1.10.3210.10">
    <property type="entry name" value="Hypothetical protein af1432"/>
    <property type="match status" value="1"/>
</dbReference>
<comment type="caution">
    <text evidence="2">The sequence shown here is derived from an EMBL/GenBank/DDBJ whole genome shotgun (WGS) entry which is preliminary data.</text>
</comment>
<dbReference type="CDD" id="cd00077">
    <property type="entry name" value="HDc"/>
    <property type="match status" value="1"/>
</dbReference>
<feature type="domain" description="HD-GYP" evidence="1">
    <location>
        <begin position="126"/>
        <end position="318"/>
    </location>
</feature>
<name>A0AA44F6T5_AGRTU</name>